<feature type="region of interest" description="Disordered" evidence="1">
    <location>
        <begin position="90"/>
        <end position="138"/>
    </location>
</feature>
<feature type="compositionally biased region" description="Polar residues" evidence="1">
    <location>
        <begin position="117"/>
        <end position="127"/>
    </location>
</feature>
<evidence type="ECO:0000256" key="1">
    <source>
        <dbReference type="SAM" id="MobiDB-lite"/>
    </source>
</evidence>
<reference evidence="3" key="1">
    <citation type="submission" date="2018-02" db="EMBL/GenBank/DDBJ databases">
        <authorList>
            <person name="Moore K."/>
            <person name="Momper L."/>
        </authorList>
    </citation>
    <scope>NUCLEOTIDE SEQUENCE [LARGE SCALE GENOMIC DNA]</scope>
    <source>
        <strain evidence="3">ULC18</strain>
    </source>
</reference>
<sequence>MTKPKGQTPLPLETSEEEDLAGAITDLKLMNQKPKRTSPEQIVLQSYTELKTAVDLGYSFTDIATVFTKRRVKISARQLKELYDQMQATRTQEAETLPTYKTPDNPNPAVVGETKSAPVQTTTTAAASSKPMLKTDGN</sequence>
<gene>
    <name evidence="2" type="ORF">C7B82_03330</name>
</gene>
<protein>
    <submittedName>
        <fullName evidence="2">Uncharacterized protein</fullName>
    </submittedName>
</protein>
<accession>A0A2T1EMD6</accession>
<name>A0A2T1EMD6_9CYAN</name>
<comment type="caution">
    <text evidence="2">The sequence shown here is derived from an EMBL/GenBank/DDBJ whole genome shotgun (WGS) entry which is preliminary data.</text>
</comment>
<dbReference type="AlphaFoldDB" id="A0A2T1EMD6"/>
<proteinExistence type="predicted"/>
<evidence type="ECO:0000313" key="3">
    <source>
        <dbReference type="Proteomes" id="UP000239576"/>
    </source>
</evidence>
<dbReference type="RefSeq" id="WP_106254900.1">
    <property type="nucleotide sequence ID" value="NZ_CAWNSW010000059.1"/>
</dbReference>
<keyword evidence="3" id="KW-1185">Reference proteome</keyword>
<organism evidence="2 3">
    <name type="scientific">Stenomitos frigidus ULC18</name>
    <dbReference type="NCBI Taxonomy" id="2107698"/>
    <lineage>
        <taxon>Bacteria</taxon>
        <taxon>Bacillati</taxon>
        <taxon>Cyanobacteriota</taxon>
        <taxon>Cyanophyceae</taxon>
        <taxon>Leptolyngbyales</taxon>
        <taxon>Leptolyngbyaceae</taxon>
        <taxon>Stenomitos</taxon>
    </lineage>
</organism>
<dbReference type="Proteomes" id="UP000239576">
    <property type="component" value="Unassembled WGS sequence"/>
</dbReference>
<dbReference type="EMBL" id="PVWK01000016">
    <property type="protein sequence ID" value="PSB33910.1"/>
    <property type="molecule type" value="Genomic_DNA"/>
</dbReference>
<reference evidence="2 3" key="2">
    <citation type="submission" date="2018-03" db="EMBL/GenBank/DDBJ databases">
        <title>The ancient ancestry and fast evolution of plastids.</title>
        <authorList>
            <person name="Moore K.R."/>
            <person name="Magnabosco C."/>
            <person name="Momper L."/>
            <person name="Gold D.A."/>
            <person name="Bosak T."/>
            <person name="Fournier G.P."/>
        </authorList>
    </citation>
    <scope>NUCLEOTIDE SEQUENCE [LARGE SCALE GENOMIC DNA]</scope>
    <source>
        <strain evidence="2 3">ULC18</strain>
    </source>
</reference>
<evidence type="ECO:0000313" key="2">
    <source>
        <dbReference type="EMBL" id="PSB33910.1"/>
    </source>
</evidence>